<evidence type="ECO:0000256" key="4">
    <source>
        <dbReference type="ARBA" id="ARBA00023136"/>
    </source>
</evidence>
<evidence type="ECO:0000256" key="2">
    <source>
        <dbReference type="ARBA" id="ARBA00022692"/>
    </source>
</evidence>
<proteinExistence type="predicted"/>
<dbReference type="PANTHER" id="PTHR21706:SF15">
    <property type="entry name" value="TRANSMEMBRANE PROTEIN 65"/>
    <property type="match status" value="1"/>
</dbReference>
<protein>
    <submittedName>
        <fullName evidence="8">Transmembrane transport protein</fullName>
    </submittedName>
</protein>
<dbReference type="OrthoDB" id="430821at2759"/>
<name>A0A183B7C5_9TREM</name>
<evidence type="ECO:0000313" key="8">
    <source>
        <dbReference type="WBParaSite" id="ECPE_0001515001-mRNA-1"/>
    </source>
</evidence>
<reference evidence="6 7" key="2">
    <citation type="submission" date="2018-11" db="EMBL/GenBank/DDBJ databases">
        <authorList>
            <consortium name="Pathogen Informatics"/>
        </authorList>
    </citation>
    <scope>NUCLEOTIDE SEQUENCE [LARGE SCALE GENOMIC DNA]</scope>
    <source>
        <strain evidence="6 7">Egypt</strain>
    </source>
</reference>
<dbReference type="Pfam" id="PF10507">
    <property type="entry name" value="TMEM65"/>
    <property type="match status" value="1"/>
</dbReference>
<evidence type="ECO:0000313" key="7">
    <source>
        <dbReference type="Proteomes" id="UP000272942"/>
    </source>
</evidence>
<evidence type="ECO:0000256" key="1">
    <source>
        <dbReference type="ARBA" id="ARBA00004141"/>
    </source>
</evidence>
<sequence>MARITFLVYIANGLPFIGFGFLDNAIMIVAGEYIDLTFASLFGLSTMAAAGLGNLVSDIFDLLTQEFYSPITHRF</sequence>
<evidence type="ECO:0000313" key="6">
    <source>
        <dbReference type="EMBL" id="VDP92384.1"/>
    </source>
</evidence>
<dbReference type="EMBL" id="UZAN01059551">
    <property type="protein sequence ID" value="VDP92384.1"/>
    <property type="molecule type" value="Genomic_DNA"/>
</dbReference>
<evidence type="ECO:0000256" key="3">
    <source>
        <dbReference type="ARBA" id="ARBA00022989"/>
    </source>
</evidence>
<dbReference type="WBParaSite" id="ECPE_0001515001-mRNA-1">
    <property type="protein sequence ID" value="ECPE_0001515001-mRNA-1"/>
    <property type="gene ID" value="ECPE_0001515001"/>
</dbReference>
<evidence type="ECO:0000256" key="5">
    <source>
        <dbReference type="SAM" id="Phobius"/>
    </source>
</evidence>
<gene>
    <name evidence="6" type="ORF">ECPE_LOCUS15112</name>
</gene>
<accession>A0A183B7C5</accession>
<dbReference type="AlphaFoldDB" id="A0A183B7C5"/>
<comment type="subcellular location">
    <subcellularLocation>
        <location evidence="1">Membrane</location>
        <topology evidence="1">Multi-pass membrane protein</topology>
    </subcellularLocation>
</comment>
<dbReference type="InterPro" id="IPR019537">
    <property type="entry name" value="TMEM65"/>
</dbReference>
<keyword evidence="2 5" id="KW-0812">Transmembrane</keyword>
<dbReference type="PANTHER" id="PTHR21706">
    <property type="entry name" value="TRANSMEMBRANE PROTEIN 65"/>
    <property type="match status" value="1"/>
</dbReference>
<keyword evidence="3 5" id="KW-1133">Transmembrane helix</keyword>
<dbReference type="GO" id="GO:0016020">
    <property type="term" value="C:membrane"/>
    <property type="evidence" value="ECO:0007669"/>
    <property type="project" value="UniProtKB-SubCell"/>
</dbReference>
<organism evidence="8">
    <name type="scientific">Echinostoma caproni</name>
    <dbReference type="NCBI Taxonomy" id="27848"/>
    <lineage>
        <taxon>Eukaryota</taxon>
        <taxon>Metazoa</taxon>
        <taxon>Spiralia</taxon>
        <taxon>Lophotrochozoa</taxon>
        <taxon>Platyhelminthes</taxon>
        <taxon>Trematoda</taxon>
        <taxon>Digenea</taxon>
        <taxon>Plagiorchiida</taxon>
        <taxon>Echinostomata</taxon>
        <taxon>Echinostomatoidea</taxon>
        <taxon>Echinostomatidae</taxon>
        <taxon>Echinostoma</taxon>
    </lineage>
</organism>
<reference evidence="8" key="1">
    <citation type="submission" date="2016-06" db="UniProtKB">
        <authorList>
            <consortium name="WormBaseParasite"/>
        </authorList>
    </citation>
    <scope>IDENTIFICATION</scope>
</reference>
<dbReference type="GO" id="GO:0005739">
    <property type="term" value="C:mitochondrion"/>
    <property type="evidence" value="ECO:0007669"/>
    <property type="project" value="TreeGrafter"/>
</dbReference>
<feature type="transmembrane region" description="Helical" evidence="5">
    <location>
        <begin position="7"/>
        <end position="30"/>
    </location>
</feature>
<feature type="transmembrane region" description="Helical" evidence="5">
    <location>
        <begin position="36"/>
        <end position="56"/>
    </location>
</feature>
<keyword evidence="7" id="KW-1185">Reference proteome</keyword>
<dbReference type="Proteomes" id="UP000272942">
    <property type="component" value="Unassembled WGS sequence"/>
</dbReference>
<keyword evidence="4 5" id="KW-0472">Membrane</keyword>